<comment type="similarity">
    <text evidence="2">Belongs to the RbfA family.</text>
</comment>
<dbReference type="NCBIfam" id="TIGR00082">
    <property type="entry name" value="rbfA"/>
    <property type="match status" value="1"/>
</dbReference>
<accession>A0A2H5X8P6</accession>
<comment type="function">
    <text evidence="2">One of several proteins that assist in the late maturation steps of the functional core of the 30S ribosomal subunit. Associates with free 30S ribosomal subunits (but not with 30S subunits that are part of 70S ribosomes or polysomes). Required for efficient processing of 16S rRNA. May interact with the 5'-terminal helix region of 16S rRNA.</text>
</comment>
<sequence length="133" mass="15496">MGPSRRVERANKLLREIIGDFLLYRLKDPRLQFVTITEVQVSPDFQHGKVFFTVLGDEQKEIAALQALEGAEPLIREEINRNVHWRFIPRLTFILDKRIEKAMHVLSLLDQITQQTAPAEPAPSKPTRRRTRK</sequence>
<keyword evidence="2" id="KW-0963">Cytoplasm</keyword>
<dbReference type="Pfam" id="PF02033">
    <property type="entry name" value="RBFA"/>
    <property type="match status" value="1"/>
</dbReference>
<dbReference type="Proteomes" id="UP000236173">
    <property type="component" value="Unassembled WGS sequence"/>
</dbReference>
<comment type="caution">
    <text evidence="3">The sequence shown here is derived from an EMBL/GenBank/DDBJ whole genome shotgun (WGS) entry which is preliminary data.</text>
</comment>
<evidence type="ECO:0000256" key="1">
    <source>
        <dbReference type="ARBA" id="ARBA00022517"/>
    </source>
</evidence>
<dbReference type="HAMAP" id="MF_00003">
    <property type="entry name" value="RbfA"/>
    <property type="match status" value="1"/>
</dbReference>
<dbReference type="PANTHER" id="PTHR33515">
    <property type="entry name" value="RIBOSOME-BINDING FACTOR A, CHLOROPLASTIC-RELATED"/>
    <property type="match status" value="1"/>
</dbReference>
<evidence type="ECO:0000256" key="2">
    <source>
        <dbReference type="HAMAP-Rule" id="MF_00003"/>
    </source>
</evidence>
<organism evidence="3 4">
    <name type="scientific">Candidatus Fervidibacter japonicus</name>
    <dbReference type="NCBI Taxonomy" id="2035412"/>
    <lineage>
        <taxon>Bacteria</taxon>
        <taxon>Candidatus Fervidibacterota</taxon>
        <taxon>Candidatus Fervidibacter</taxon>
    </lineage>
</organism>
<dbReference type="GO" id="GO:0005829">
    <property type="term" value="C:cytosol"/>
    <property type="evidence" value="ECO:0007669"/>
    <property type="project" value="TreeGrafter"/>
</dbReference>
<dbReference type="InterPro" id="IPR023799">
    <property type="entry name" value="RbfA_dom_sf"/>
</dbReference>
<dbReference type="GO" id="GO:0030490">
    <property type="term" value="P:maturation of SSU-rRNA"/>
    <property type="evidence" value="ECO:0007669"/>
    <property type="project" value="UniProtKB-UniRule"/>
</dbReference>
<proteinExistence type="inferred from homology"/>
<gene>
    <name evidence="2 3" type="primary">rbfA</name>
    <name evidence="3" type="ORF">HRbin17_00032</name>
</gene>
<name>A0A2H5X8P6_9BACT</name>
<dbReference type="EMBL" id="BEHT01000001">
    <property type="protein sequence ID" value="GBC97545.1"/>
    <property type="molecule type" value="Genomic_DNA"/>
</dbReference>
<dbReference type="Gene3D" id="3.30.300.20">
    <property type="match status" value="1"/>
</dbReference>
<evidence type="ECO:0000313" key="4">
    <source>
        <dbReference type="Proteomes" id="UP000236173"/>
    </source>
</evidence>
<dbReference type="AlphaFoldDB" id="A0A2H5X8P6"/>
<dbReference type="PANTHER" id="PTHR33515:SF1">
    <property type="entry name" value="RIBOSOME-BINDING FACTOR A, CHLOROPLASTIC-RELATED"/>
    <property type="match status" value="1"/>
</dbReference>
<dbReference type="InterPro" id="IPR015946">
    <property type="entry name" value="KH_dom-like_a/b"/>
</dbReference>
<dbReference type="GO" id="GO:0043024">
    <property type="term" value="F:ribosomal small subunit binding"/>
    <property type="evidence" value="ECO:0007669"/>
    <property type="project" value="TreeGrafter"/>
</dbReference>
<dbReference type="SUPFAM" id="SSF89919">
    <property type="entry name" value="Ribosome-binding factor A, RbfA"/>
    <property type="match status" value="1"/>
</dbReference>
<dbReference type="InterPro" id="IPR000238">
    <property type="entry name" value="RbfA"/>
</dbReference>
<protein>
    <recommendedName>
        <fullName evidence="2">Ribosome-binding factor A</fullName>
    </recommendedName>
</protein>
<keyword evidence="1 2" id="KW-0690">Ribosome biogenesis</keyword>
<reference evidence="4" key="1">
    <citation type="submission" date="2017-09" db="EMBL/GenBank/DDBJ databases">
        <title>Metaegenomics of thermophilic ammonia-oxidizing enrichment culture.</title>
        <authorList>
            <person name="Kato S."/>
            <person name="Suzuki K."/>
        </authorList>
    </citation>
    <scope>NUCLEOTIDE SEQUENCE [LARGE SCALE GENOMIC DNA]</scope>
</reference>
<evidence type="ECO:0000313" key="3">
    <source>
        <dbReference type="EMBL" id="GBC97545.1"/>
    </source>
</evidence>
<comment type="subcellular location">
    <subcellularLocation>
        <location evidence="2">Cytoplasm</location>
    </subcellularLocation>
</comment>
<comment type="subunit">
    <text evidence="2">Monomer. Binds 30S ribosomal subunits, but not 50S ribosomal subunits or 70S ribosomes.</text>
</comment>